<evidence type="ECO:0000313" key="2">
    <source>
        <dbReference type="EMBL" id="KAK2988774.1"/>
    </source>
</evidence>
<keyword evidence="3" id="KW-1185">Reference proteome</keyword>
<comment type="caution">
    <text evidence="2">The sequence shown here is derived from an EMBL/GenBank/DDBJ whole genome shotgun (WGS) entry which is preliminary data.</text>
</comment>
<proteinExistence type="predicted"/>
<reference evidence="2" key="1">
    <citation type="submission" date="2022-12" db="EMBL/GenBank/DDBJ databases">
        <title>Draft genome assemblies for two species of Escallonia (Escalloniales).</title>
        <authorList>
            <person name="Chanderbali A."/>
            <person name="Dervinis C."/>
            <person name="Anghel I."/>
            <person name="Soltis D."/>
            <person name="Soltis P."/>
            <person name="Zapata F."/>
        </authorList>
    </citation>
    <scope>NUCLEOTIDE SEQUENCE</scope>
    <source>
        <strain evidence="2">UCBG92.1500</strain>
        <tissue evidence="2">Leaf</tissue>
    </source>
</reference>
<evidence type="ECO:0000313" key="3">
    <source>
        <dbReference type="Proteomes" id="UP001187471"/>
    </source>
</evidence>
<feature type="compositionally biased region" description="Gly residues" evidence="1">
    <location>
        <begin position="1"/>
        <end position="10"/>
    </location>
</feature>
<dbReference type="Gene3D" id="3.20.20.140">
    <property type="entry name" value="Metal-dependent hydrolases"/>
    <property type="match status" value="1"/>
</dbReference>
<dbReference type="InterPro" id="IPR032466">
    <property type="entry name" value="Metal_Hydrolase"/>
</dbReference>
<dbReference type="PANTHER" id="PTHR47176">
    <property type="entry name" value="OSJNBA0020J04.13 PROTEIN"/>
    <property type="match status" value="1"/>
</dbReference>
<organism evidence="2 3">
    <name type="scientific">Escallonia rubra</name>
    <dbReference type="NCBI Taxonomy" id="112253"/>
    <lineage>
        <taxon>Eukaryota</taxon>
        <taxon>Viridiplantae</taxon>
        <taxon>Streptophyta</taxon>
        <taxon>Embryophyta</taxon>
        <taxon>Tracheophyta</taxon>
        <taxon>Spermatophyta</taxon>
        <taxon>Magnoliopsida</taxon>
        <taxon>eudicotyledons</taxon>
        <taxon>Gunneridae</taxon>
        <taxon>Pentapetalae</taxon>
        <taxon>asterids</taxon>
        <taxon>campanulids</taxon>
        <taxon>Escalloniales</taxon>
        <taxon>Escalloniaceae</taxon>
        <taxon>Escallonia</taxon>
    </lineage>
</organism>
<dbReference type="InterPro" id="IPR001130">
    <property type="entry name" value="TatD-like"/>
</dbReference>
<gene>
    <name evidence="2" type="ORF">RJ640_025933</name>
</gene>
<dbReference type="SUPFAM" id="SSF51556">
    <property type="entry name" value="Metallo-dependent hydrolases"/>
    <property type="match status" value="1"/>
</dbReference>
<dbReference type="Proteomes" id="UP001187471">
    <property type="component" value="Unassembled WGS sequence"/>
</dbReference>
<accession>A0AA88RFU7</accession>
<dbReference type="EMBL" id="JAVXUO010000826">
    <property type="protein sequence ID" value="KAK2988774.1"/>
    <property type="molecule type" value="Genomic_DNA"/>
</dbReference>
<evidence type="ECO:0000256" key="1">
    <source>
        <dbReference type="SAM" id="MobiDB-lite"/>
    </source>
</evidence>
<feature type="compositionally biased region" description="Basic and acidic residues" evidence="1">
    <location>
        <begin position="11"/>
        <end position="20"/>
    </location>
</feature>
<dbReference type="PANTHER" id="PTHR47176:SF1">
    <property type="entry name" value="OS04G0577500 PROTEIN"/>
    <property type="match status" value="1"/>
</dbReference>
<name>A0AA88RFU7_9ASTE</name>
<sequence length="221" mass="24158">MAGVGTWKGKGNGDRGRGREMAGVGTGRGREMGTGDIMKTTGPFLAGVILHSYLGSADMVPEFTKLGAYFSFSGFLTSMKENKANKMLKVVPSERILLETDAPDALPKIWILQFQKSLVYKEKIQLLVMFNPSERHSPSASDSTAVLKATLDHPANILNLLTYAASLLELIGEELAVLSYRNAVLLFSYIDSMILVENDVGFLFKHVTVSPNKDHYVPTSV</sequence>
<dbReference type="GO" id="GO:0016788">
    <property type="term" value="F:hydrolase activity, acting on ester bonds"/>
    <property type="evidence" value="ECO:0007669"/>
    <property type="project" value="InterPro"/>
</dbReference>
<feature type="region of interest" description="Disordered" evidence="1">
    <location>
        <begin position="1"/>
        <end position="33"/>
    </location>
</feature>
<dbReference type="AlphaFoldDB" id="A0AA88RFU7"/>
<protein>
    <submittedName>
        <fullName evidence="2">Uncharacterized protein</fullName>
    </submittedName>
</protein>
<dbReference type="Pfam" id="PF01026">
    <property type="entry name" value="TatD_DNase"/>
    <property type="match status" value="1"/>
</dbReference>